<sequence>MESLAGHFLISTPQMPDPRFQEQVIYLCAHNEEGAMGLVINNPNPEITMVDVLHGSNLSIPEGPLPAVYMGGPVEVDAGFILYSTATPDRYSVEVKPGVYLSRDSRLLEDISLGQGPQCYLFMLGYAGWGAGQLENELMDNSWLTVPADVDVLFHTPDDQKWRKAAQIFGIDISTFGDIIGYA</sequence>
<evidence type="ECO:0000313" key="4">
    <source>
        <dbReference type="Proteomes" id="UP000006365"/>
    </source>
</evidence>
<gene>
    <name evidence="3" type="ordered locus">Despr_1615</name>
</gene>
<dbReference type="Proteomes" id="UP000006365">
    <property type="component" value="Chromosome"/>
</dbReference>
<name>A0A7U4DP75_DESPD</name>
<proteinExistence type="inferred from homology"/>
<reference evidence="3 4" key="1">
    <citation type="journal article" date="2011" name="Stand. Genomic Sci.">
        <title>Complete genome sequence of Desulfobulbus propionicus type strain (1pr3).</title>
        <authorList>
            <person name="Pagani I."/>
            <person name="Lapidus A."/>
            <person name="Nolan M."/>
            <person name="Lucas S."/>
            <person name="Hammon N."/>
            <person name="Deshpande S."/>
            <person name="Cheng J.F."/>
            <person name="Chertkov O."/>
            <person name="Davenport K."/>
            <person name="Tapia R."/>
            <person name="Han C."/>
            <person name="Goodwin L."/>
            <person name="Pitluck S."/>
            <person name="Liolios K."/>
            <person name="Mavromatis K."/>
            <person name="Ivanova N."/>
            <person name="Mikhailova N."/>
            <person name="Pati A."/>
            <person name="Chen A."/>
            <person name="Palaniappan K."/>
            <person name="Land M."/>
            <person name="Hauser L."/>
            <person name="Chang Y.J."/>
            <person name="Jeffries C.D."/>
            <person name="Detter J.C."/>
            <person name="Brambilla E."/>
            <person name="Kannan K.P."/>
            <person name="Djao O.D."/>
            <person name="Rohde M."/>
            <person name="Pukall R."/>
            <person name="Spring S."/>
            <person name="Goker M."/>
            <person name="Sikorski J."/>
            <person name="Woyke T."/>
            <person name="Bristow J."/>
            <person name="Eisen J.A."/>
            <person name="Markowitz V."/>
            <person name="Hugenholtz P."/>
            <person name="Kyrpides N.C."/>
            <person name="Klenk H.P."/>
        </authorList>
    </citation>
    <scope>NUCLEOTIDE SEQUENCE [LARGE SCALE GENOMIC DNA]</scope>
    <source>
        <strain evidence="4">ATCC 33891 / DSM 2032 / 1pr3</strain>
    </source>
</reference>
<comment type="similarity">
    <text evidence="1 2">Belongs to the UPF0301 (AlgH) family.</text>
</comment>
<evidence type="ECO:0000256" key="1">
    <source>
        <dbReference type="ARBA" id="ARBA00009600"/>
    </source>
</evidence>
<dbReference type="KEGG" id="dpr:Despr_1615"/>
<accession>A0A7U4DP75</accession>
<keyword evidence="4" id="KW-1185">Reference proteome</keyword>
<dbReference type="PANTHER" id="PTHR30327:SF1">
    <property type="entry name" value="UPF0301 PROTEIN YQGE"/>
    <property type="match status" value="1"/>
</dbReference>
<organism evidence="3 4">
    <name type="scientific">Desulfobulbus propionicus (strain ATCC 33891 / DSM 2032 / VKM B-1956 / 1pr3)</name>
    <dbReference type="NCBI Taxonomy" id="577650"/>
    <lineage>
        <taxon>Bacteria</taxon>
        <taxon>Pseudomonadati</taxon>
        <taxon>Thermodesulfobacteriota</taxon>
        <taxon>Desulfobulbia</taxon>
        <taxon>Desulfobulbales</taxon>
        <taxon>Desulfobulbaceae</taxon>
        <taxon>Desulfobulbus</taxon>
    </lineage>
</organism>
<dbReference type="SUPFAM" id="SSF143456">
    <property type="entry name" value="VC0467-like"/>
    <property type="match status" value="1"/>
</dbReference>
<dbReference type="AlphaFoldDB" id="A0A7U4DP75"/>
<evidence type="ECO:0000313" key="3">
    <source>
        <dbReference type="EMBL" id="ADW17767.1"/>
    </source>
</evidence>
<protein>
    <recommendedName>
        <fullName evidence="2">UPF0301 protein Despr_1615</fullName>
    </recommendedName>
</protein>
<dbReference type="Gene3D" id="3.40.1740.10">
    <property type="entry name" value="VC0467-like"/>
    <property type="match status" value="1"/>
</dbReference>
<dbReference type="InterPro" id="IPR003774">
    <property type="entry name" value="AlgH-like"/>
</dbReference>
<dbReference type="HAMAP" id="MF_00758">
    <property type="entry name" value="UPF0301"/>
    <property type="match status" value="1"/>
</dbReference>
<dbReference type="EMBL" id="CP002364">
    <property type="protein sequence ID" value="ADW17767.1"/>
    <property type="molecule type" value="Genomic_DNA"/>
</dbReference>
<dbReference type="GO" id="GO:0005829">
    <property type="term" value="C:cytosol"/>
    <property type="evidence" value="ECO:0007669"/>
    <property type="project" value="TreeGrafter"/>
</dbReference>
<evidence type="ECO:0000256" key="2">
    <source>
        <dbReference type="HAMAP-Rule" id="MF_00758"/>
    </source>
</evidence>
<dbReference type="RefSeq" id="WP_015724308.1">
    <property type="nucleotide sequence ID" value="NC_014972.1"/>
</dbReference>
<dbReference type="PANTHER" id="PTHR30327">
    <property type="entry name" value="UNCHARACTERIZED PROTEIN YQGE"/>
    <property type="match status" value="1"/>
</dbReference>
<dbReference type="Pfam" id="PF02622">
    <property type="entry name" value="DUF179"/>
    <property type="match status" value="1"/>
</dbReference>